<accession>A0ABY7F8I8</accession>
<dbReference type="EC" id="1.11.1.24" evidence="6"/>
<dbReference type="InterPro" id="IPR036249">
    <property type="entry name" value="Thioredoxin-like_sf"/>
</dbReference>
<keyword evidence="4 6" id="KW-0049">Antioxidant</keyword>
<keyword evidence="9" id="KW-1185">Reference proteome</keyword>
<evidence type="ECO:0000256" key="3">
    <source>
        <dbReference type="ARBA" id="ARBA00022559"/>
    </source>
</evidence>
<dbReference type="SUPFAM" id="SSF52833">
    <property type="entry name" value="Thioredoxin-like"/>
    <property type="match status" value="1"/>
</dbReference>
<dbReference type="Gene3D" id="3.40.30.10">
    <property type="entry name" value="Glutaredoxin"/>
    <property type="match status" value="1"/>
</dbReference>
<sequence>MAASMNRKSSKIFYNIAVNHSLTNKRTFLKKGIPVPSEYLYLDDPKNKVNAHELFKGKRGVLFSVLGAFTPGCQNHIPEYLDNHEKFKAEGFDVIACVAVNDPFVMSAWARSLNTNNKVLMLADTHGLFTKAMKMDLDCRHIMGTIRSKRYSVVIEDSVIKGFNMEPDHGGLACLLCIKNMKTFKR</sequence>
<keyword evidence="5 6" id="KW-0560">Oxidoreductase</keyword>
<dbReference type="Proteomes" id="UP001164746">
    <property type="component" value="Chromosome 11"/>
</dbReference>
<evidence type="ECO:0000313" key="8">
    <source>
        <dbReference type="EMBL" id="WAR18295.1"/>
    </source>
</evidence>
<dbReference type="Pfam" id="PF08534">
    <property type="entry name" value="Redoxin"/>
    <property type="match status" value="1"/>
</dbReference>
<keyword evidence="6" id="KW-0676">Redox-active center</keyword>
<dbReference type="EMBL" id="CP111022">
    <property type="protein sequence ID" value="WAR18295.1"/>
    <property type="molecule type" value="Genomic_DNA"/>
</dbReference>
<reference evidence="8" key="1">
    <citation type="submission" date="2022-11" db="EMBL/GenBank/DDBJ databases">
        <title>Centuries of genome instability and evolution in soft-shell clam transmissible cancer (bioRxiv).</title>
        <authorList>
            <person name="Hart S.F.M."/>
            <person name="Yonemitsu M.A."/>
            <person name="Giersch R.M."/>
            <person name="Beal B.F."/>
            <person name="Arriagada G."/>
            <person name="Davis B.W."/>
            <person name="Ostrander E.A."/>
            <person name="Goff S.P."/>
            <person name="Metzger M.J."/>
        </authorList>
    </citation>
    <scope>NUCLEOTIDE SEQUENCE</scope>
    <source>
        <strain evidence="8">MELC-2E11</strain>
        <tissue evidence="8">Siphon/mantle</tissue>
    </source>
</reference>
<evidence type="ECO:0000256" key="2">
    <source>
        <dbReference type="ARBA" id="ARBA00010505"/>
    </source>
</evidence>
<comment type="catalytic activity">
    <reaction evidence="6">
        <text>a hydroperoxide + [thioredoxin]-dithiol = an alcohol + [thioredoxin]-disulfide + H2O</text>
        <dbReference type="Rhea" id="RHEA:62620"/>
        <dbReference type="Rhea" id="RHEA-COMP:10698"/>
        <dbReference type="Rhea" id="RHEA-COMP:10700"/>
        <dbReference type="ChEBI" id="CHEBI:15377"/>
        <dbReference type="ChEBI" id="CHEBI:29950"/>
        <dbReference type="ChEBI" id="CHEBI:30879"/>
        <dbReference type="ChEBI" id="CHEBI:35924"/>
        <dbReference type="ChEBI" id="CHEBI:50058"/>
        <dbReference type="EC" id="1.11.1.24"/>
    </reaction>
</comment>
<gene>
    <name evidence="8" type="ORF">MAR_000133</name>
</gene>
<proteinExistence type="inferred from homology"/>
<comment type="function">
    <text evidence="1">Thiol-specific peroxidase that catalyzes the reduction of hydrogen peroxide and organic hydroperoxides to water and alcohols, respectively. Plays a role in cell protection against oxidative stress by detoxifying peroxides and as sensor of hydrogen peroxide-mediated signaling events.</text>
</comment>
<dbReference type="InterPro" id="IPR013740">
    <property type="entry name" value="Redoxin"/>
</dbReference>
<dbReference type="PROSITE" id="PS51352">
    <property type="entry name" value="THIOREDOXIN_2"/>
    <property type="match status" value="1"/>
</dbReference>
<dbReference type="PANTHER" id="PTHR10430:SF16">
    <property type="entry name" value="PEROXIREDOXIN-5, MITOCHONDRIAL"/>
    <property type="match status" value="1"/>
</dbReference>
<comment type="similarity">
    <text evidence="2 6">Belongs to the peroxiredoxin family. Prx5 subfamily.</text>
</comment>
<evidence type="ECO:0000313" key="9">
    <source>
        <dbReference type="Proteomes" id="UP001164746"/>
    </source>
</evidence>
<feature type="domain" description="Thioredoxin" evidence="7">
    <location>
        <begin position="29"/>
        <end position="186"/>
    </location>
</feature>
<name>A0ABY7F8I8_MYAAR</name>
<evidence type="ECO:0000256" key="5">
    <source>
        <dbReference type="ARBA" id="ARBA00023002"/>
    </source>
</evidence>
<evidence type="ECO:0000259" key="7">
    <source>
        <dbReference type="PROSITE" id="PS51352"/>
    </source>
</evidence>
<organism evidence="8 9">
    <name type="scientific">Mya arenaria</name>
    <name type="common">Soft-shell clam</name>
    <dbReference type="NCBI Taxonomy" id="6604"/>
    <lineage>
        <taxon>Eukaryota</taxon>
        <taxon>Metazoa</taxon>
        <taxon>Spiralia</taxon>
        <taxon>Lophotrochozoa</taxon>
        <taxon>Mollusca</taxon>
        <taxon>Bivalvia</taxon>
        <taxon>Autobranchia</taxon>
        <taxon>Heteroconchia</taxon>
        <taxon>Euheterodonta</taxon>
        <taxon>Imparidentia</taxon>
        <taxon>Neoheterodontei</taxon>
        <taxon>Myida</taxon>
        <taxon>Myoidea</taxon>
        <taxon>Myidae</taxon>
        <taxon>Mya</taxon>
    </lineage>
</organism>
<evidence type="ECO:0000256" key="6">
    <source>
        <dbReference type="RuleBase" id="RU366011"/>
    </source>
</evidence>
<dbReference type="PANTHER" id="PTHR10430">
    <property type="entry name" value="PEROXIREDOXIN"/>
    <property type="match status" value="1"/>
</dbReference>
<evidence type="ECO:0000256" key="1">
    <source>
        <dbReference type="ARBA" id="ARBA00003330"/>
    </source>
</evidence>
<evidence type="ECO:0000256" key="4">
    <source>
        <dbReference type="ARBA" id="ARBA00022862"/>
    </source>
</evidence>
<dbReference type="CDD" id="cd03013">
    <property type="entry name" value="PRX5_like"/>
    <property type="match status" value="1"/>
</dbReference>
<dbReference type="InterPro" id="IPR037944">
    <property type="entry name" value="PRX5-like"/>
</dbReference>
<protein>
    <recommendedName>
        <fullName evidence="6">Peroxiredoxin-5</fullName>
        <ecNumber evidence="6">1.11.1.24</ecNumber>
    </recommendedName>
</protein>
<keyword evidence="3 6" id="KW-0575">Peroxidase</keyword>
<dbReference type="InterPro" id="IPR013766">
    <property type="entry name" value="Thioredoxin_domain"/>
</dbReference>